<accession>A0A365L7N4</accession>
<evidence type="ECO:0000313" key="1">
    <source>
        <dbReference type="EMBL" id="RAZ81257.1"/>
    </source>
</evidence>
<dbReference type="EMBL" id="QLZR01000001">
    <property type="protein sequence ID" value="RAZ81257.1"/>
    <property type="molecule type" value="Genomic_DNA"/>
</dbReference>
<gene>
    <name evidence="1" type="ORF">DP120_02935</name>
</gene>
<sequence length="60" mass="6886">MGRISGGVQSKNEQFSLLVKRARKRAVLKTILISAGTSFVFHCLIRREFPGHREKGWKRC</sequence>
<dbReference type="Proteomes" id="UP000251002">
    <property type="component" value="Unassembled WGS sequence"/>
</dbReference>
<reference evidence="1 2" key="1">
    <citation type="submission" date="2018-06" db="EMBL/GenBank/DDBJ databases">
        <title>The draft genome sequences of strains SCU63 and S1.</title>
        <authorList>
            <person name="Gan L."/>
        </authorList>
    </citation>
    <scope>NUCLEOTIDE SEQUENCE [LARGE SCALE GENOMIC DNA]</scope>
    <source>
        <strain evidence="1 2">SCU63</strain>
    </source>
</reference>
<keyword evidence="2" id="KW-1185">Reference proteome</keyword>
<evidence type="ECO:0000313" key="2">
    <source>
        <dbReference type="Proteomes" id="UP000251002"/>
    </source>
</evidence>
<dbReference type="AlphaFoldDB" id="A0A365L7N4"/>
<protein>
    <submittedName>
        <fullName evidence="1">Uncharacterized protein</fullName>
    </submittedName>
</protein>
<name>A0A365L7N4_9BACL</name>
<organism evidence="1 2">
    <name type="scientific">Planococcus halotolerans</name>
    <dbReference type="NCBI Taxonomy" id="2233542"/>
    <lineage>
        <taxon>Bacteria</taxon>
        <taxon>Bacillati</taxon>
        <taxon>Bacillota</taxon>
        <taxon>Bacilli</taxon>
        <taxon>Bacillales</taxon>
        <taxon>Caryophanaceae</taxon>
        <taxon>Planococcus</taxon>
    </lineage>
</organism>
<comment type="caution">
    <text evidence="1">The sequence shown here is derived from an EMBL/GenBank/DDBJ whole genome shotgun (WGS) entry which is preliminary data.</text>
</comment>
<proteinExistence type="predicted"/>